<feature type="compositionally biased region" description="Polar residues" evidence="1">
    <location>
        <begin position="66"/>
        <end position="84"/>
    </location>
</feature>
<reference evidence="2 3" key="1">
    <citation type="submission" date="2023-08" db="EMBL/GenBank/DDBJ databases">
        <authorList>
            <person name="Palmer J.M."/>
        </authorList>
    </citation>
    <scope>NUCLEOTIDE SEQUENCE [LARGE SCALE GENOMIC DNA]</scope>
    <source>
        <strain evidence="2 3">TWF481</strain>
    </source>
</reference>
<feature type="compositionally biased region" description="Low complexity" evidence="1">
    <location>
        <begin position="283"/>
        <end position="310"/>
    </location>
</feature>
<name>A0AAV9VRH8_9PEZI</name>
<evidence type="ECO:0000313" key="2">
    <source>
        <dbReference type="EMBL" id="KAK6495826.1"/>
    </source>
</evidence>
<proteinExistence type="predicted"/>
<dbReference type="AlphaFoldDB" id="A0AAV9VRH8"/>
<dbReference type="EMBL" id="JAVHJL010000012">
    <property type="protein sequence ID" value="KAK6495826.1"/>
    <property type="molecule type" value="Genomic_DNA"/>
</dbReference>
<feature type="compositionally biased region" description="Polar residues" evidence="1">
    <location>
        <begin position="311"/>
        <end position="321"/>
    </location>
</feature>
<feature type="region of interest" description="Disordered" evidence="1">
    <location>
        <begin position="232"/>
        <end position="325"/>
    </location>
</feature>
<evidence type="ECO:0008006" key="4">
    <source>
        <dbReference type="Google" id="ProtNLM"/>
    </source>
</evidence>
<organism evidence="2 3">
    <name type="scientific">Arthrobotrys musiformis</name>
    <dbReference type="NCBI Taxonomy" id="47236"/>
    <lineage>
        <taxon>Eukaryota</taxon>
        <taxon>Fungi</taxon>
        <taxon>Dikarya</taxon>
        <taxon>Ascomycota</taxon>
        <taxon>Pezizomycotina</taxon>
        <taxon>Orbiliomycetes</taxon>
        <taxon>Orbiliales</taxon>
        <taxon>Orbiliaceae</taxon>
        <taxon>Arthrobotrys</taxon>
    </lineage>
</organism>
<protein>
    <recommendedName>
        <fullName evidence="4">Retrotransposon gag domain-containing protein</fullName>
    </recommendedName>
</protein>
<gene>
    <name evidence="2" type="ORF">TWF481_002872</name>
</gene>
<comment type="caution">
    <text evidence="2">The sequence shown here is derived from an EMBL/GenBank/DDBJ whole genome shotgun (WGS) entry which is preliminary data.</text>
</comment>
<accession>A0AAV9VRH8</accession>
<feature type="region of interest" description="Disordered" evidence="1">
    <location>
        <begin position="66"/>
        <end position="154"/>
    </location>
</feature>
<evidence type="ECO:0000313" key="3">
    <source>
        <dbReference type="Proteomes" id="UP001370758"/>
    </source>
</evidence>
<evidence type="ECO:0000256" key="1">
    <source>
        <dbReference type="SAM" id="MobiDB-lite"/>
    </source>
</evidence>
<feature type="compositionally biased region" description="Gly residues" evidence="1">
    <location>
        <begin position="361"/>
        <end position="389"/>
    </location>
</feature>
<feature type="compositionally biased region" description="Basic and acidic residues" evidence="1">
    <location>
        <begin position="118"/>
        <end position="132"/>
    </location>
</feature>
<feature type="region of interest" description="Disordered" evidence="1">
    <location>
        <begin position="338"/>
        <end position="391"/>
    </location>
</feature>
<dbReference type="Proteomes" id="UP001370758">
    <property type="component" value="Unassembled WGS sequence"/>
</dbReference>
<keyword evidence="3" id="KW-1185">Reference proteome</keyword>
<sequence length="536" mass="59479">MILELTPTLTHNNIITANDYANSDLIDHPPTRLQAIIKSNPFLDFLDSFCDEFRVPKVNPVEALANSTPVNLPSPDTQAPENPQSPYSRRTRSPSPPPLFRSHRNSPENDDYNCDNYDNYRRVKPFRVDNRRTTPKPKSLLPASATPTQDQTTRTDQLVVASQEVLRQNPLLLEPDSPYINSQQPLINQNLRDIQANSITFWSIVQGFCETAQNIFRGNTGFEQIYAEHLSRQVQGQHEPSAPQPQSPFHAPTIRTLTPSPSRPRPDEISPLATPEYAPPEPSDTQQSQYQQTTHNSTTSPYPSSASAFSNQTTRSITEPRSQLDDFGLESYHRFFGIEESDSTSTTDEDRHPKATMSGAAPGGGAGGGGGGGGPGGPGGPGGGAGGGMPQNFDWNLFMQTFAQGQLNMHANNNQQALLNTLTTTANLQYNQENKRPLKIEQIGEFEPESIPDLEAAYDFIQSITDACNSYPAGRVRANLRLCLKGDIATAWFASLAQKEKDEMDLSIDSWKTYLRRDYIDIVKGLREDAYQEKFY</sequence>